<gene>
    <name evidence="8" type="ORF">BLEM_0667</name>
</gene>
<dbReference type="STRING" id="1603886.GCA_001895165_01373"/>
<dbReference type="RefSeq" id="WP_072725871.1">
    <property type="nucleotide sequence ID" value="NZ_BDIS01000018.1"/>
</dbReference>
<evidence type="ECO:0000256" key="7">
    <source>
        <dbReference type="RuleBase" id="RU361187"/>
    </source>
</evidence>
<proteinExistence type="inferred from homology"/>
<keyword evidence="5 7" id="KW-0326">Glycosidase</keyword>
<comment type="caution">
    <text evidence="8">The sequence shown here is derived from an EMBL/GenBank/DDBJ whole genome shotgun (WGS) entry which is preliminary data.</text>
</comment>
<protein>
    <submittedName>
        <fullName evidence="8">Beta-xylosidase</fullName>
    </submittedName>
</protein>
<dbReference type="OrthoDB" id="9758923at2"/>
<dbReference type="InterPro" id="IPR023296">
    <property type="entry name" value="Glyco_hydro_beta-prop_sf"/>
</dbReference>
<dbReference type="EMBL" id="MWWX01000004">
    <property type="protein sequence ID" value="OZG62750.1"/>
    <property type="molecule type" value="Genomic_DNA"/>
</dbReference>
<reference evidence="8 9" key="1">
    <citation type="journal article" date="2017" name="BMC Genomics">
        <title>Comparative genomic and phylogenomic analyses of the Bifidobacteriaceae family.</title>
        <authorList>
            <person name="Lugli G.A."/>
            <person name="Milani C."/>
            <person name="Turroni F."/>
            <person name="Duranti S."/>
            <person name="Mancabelli L."/>
            <person name="Mangifesta M."/>
            <person name="Ferrario C."/>
            <person name="Modesto M."/>
            <person name="Mattarelli P."/>
            <person name="Jiri K."/>
            <person name="van Sinderen D."/>
            <person name="Ventura M."/>
        </authorList>
    </citation>
    <scope>NUCLEOTIDE SEQUENCE [LARGE SCALE GENOMIC DNA]</scope>
    <source>
        <strain evidence="8 9">DSM 28807</strain>
    </source>
</reference>
<feature type="site" description="Important for catalytic activity, responsible for pKa modulation of the active site Glu and correct orientation of both the proton donor and substrate" evidence="6">
    <location>
        <position position="145"/>
    </location>
</feature>
<dbReference type="AlphaFoldDB" id="A0A261FU88"/>
<dbReference type="PANTHER" id="PTHR43772:SF2">
    <property type="entry name" value="PUTATIVE (AFU_ORTHOLOGUE AFUA_2G04480)-RELATED"/>
    <property type="match status" value="1"/>
</dbReference>
<evidence type="ECO:0000256" key="3">
    <source>
        <dbReference type="ARBA" id="ARBA00022801"/>
    </source>
</evidence>
<dbReference type="PANTHER" id="PTHR43772">
    <property type="entry name" value="ENDO-1,4-BETA-XYLANASE"/>
    <property type="match status" value="1"/>
</dbReference>
<sequence length="484" mass="54072">MAALQAFNPYLPSYEYVPDGEPHVWGDRVYLYGSHDRFNGYSFCLNDYVCWSAPLNDLADWRYEGVIFSRDQDPHGNRNRIQYGFAAPDMCQGPDGRYYFFYFMGDHYIKVAVCDEPAGRYEYLGVVKYADGVALGMRNEPKMFDPGVFVDDDGRIYLYSGFALQSNPILLHGEKPTVKGAMVFELEPDMLTIKPGYEDVHYIGVPGPGAAEGTGYEGHEFLEAASMRKFGDTYYFVYSSQLSHELCYATSDNPVSGFRFGGVLISNGDIGLDGRTAQKATNFTGNNHGSLIELNGKYYVFYHRQTNRHQFSRQACAEEIRFEDGRFLQVETTSCGLNGGPLTGKGVYEARIACNLMSAKGTRFYGAFRGLKGHEPYFTQTGKDRESNPDQYIANMRNGATAGFKYFALDDTRRIAISGKGNARGRMVVSTRMHGEPVASIDVTPSTRITTFPAAALKPQTGAQALYFTFEGTGAFDFHQFELN</sequence>
<dbReference type="Gene3D" id="2.60.120.260">
    <property type="entry name" value="Galactose-binding domain-like"/>
    <property type="match status" value="1"/>
</dbReference>
<dbReference type="CDD" id="cd18620">
    <property type="entry name" value="GH43_XylA-like"/>
    <property type="match status" value="1"/>
</dbReference>
<dbReference type="Pfam" id="PF04616">
    <property type="entry name" value="Glyco_hydro_43"/>
    <property type="match status" value="1"/>
</dbReference>
<comment type="similarity">
    <text evidence="1 7">Belongs to the glycosyl hydrolase 43 family.</text>
</comment>
<evidence type="ECO:0000256" key="2">
    <source>
        <dbReference type="ARBA" id="ARBA00022651"/>
    </source>
</evidence>
<dbReference type="Proteomes" id="UP000216352">
    <property type="component" value="Unassembled WGS sequence"/>
</dbReference>
<evidence type="ECO:0000256" key="4">
    <source>
        <dbReference type="ARBA" id="ARBA00023277"/>
    </source>
</evidence>
<evidence type="ECO:0000256" key="6">
    <source>
        <dbReference type="PIRSR" id="PIRSR606710-2"/>
    </source>
</evidence>
<evidence type="ECO:0000313" key="8">
    <source>
        <dbReference type="EMBL" id="OZG62750.1"/>
    </source>
</evidence>
<organism evidence="8 9">
    <name type="scientific">Bifidobacterium lemurum</name>
    <dbReference type="NCBI Taxonomy" id="1603886"/>
    <lineage>
        <taxon>Bacteria</taxon>
        <taxon>Bacillati</taxon>
        <taxon>Actinomycetota</taxon>
        <taxon>Actinomycetes</taxon>
        <taxon>Bifidobacteriales</taxon>
        <taxon>Bifidobacteriaceae</taxon>
        <taxon>Bifidobacterium</taxon>
    </lineage>
</organism>
<evidence type="ECO:0000256" key="5">
    <source>
        <dbReference type="ARBA" id="ARBA00023295"/>
    </source>
</evidence>
<dbReference type="GO" id="GO:0045493">
    <property type="term" value="P:xylan catabolic process"/>
    <property type="evidence" value="ECO:0007669"/>
    <property type="project" value="UniProtKB-KW"/>
</dbReference>
<dbReference type="InterPro" id="IPR006710">
    <property type="entry name" value="Glyco_hydro_43"/>
</dbReference>
<keyword evidence="4" id="KW-0119">Carbohydrate metabolism</keyword>
<keyword evidence="9" id="KW-1185">Reference proteome</keyword>
<dbReference type="InterPro" id="IPR052176">
    <property type="entry name" value="Glycosyl_Hydrlase_43_Enz"/>
</dbReference>
<evidence type="ECO:0000256" key="1">
    <source>
        <dbReference type="ARBA" id="ARBA00009865"/>
    </source>
</evidence>
<dbReference type="Gene3D" id="2.115.10.20">
    <property type="entry name" value="Glycosyl hydrolase domain, family 43"/>
    <property type="match status" value="1"/>
</dbReference>
<evidence type="ECO:0000313" key="9">
    <source>
        <dbReference type="Proteomes" id="UP000216352"/>
    </source>
</evidence>
<dbReference type="GO" id="GO:0004553">
    <property type="term" value="F:hydrolase activity, hydrolyzing O-glycosyl compounds"/>
    <property type="evidence" value="ECO:0007669"/>
    <property type="project" value="InterPro"/>
</dbReference>
<accession>A0A261FU88</accession>
<keyword evidence="2" id="KW-0624">Polysaccharide degradation</keyword>
<keyword evidence="2" id="KW-0858">Xylan degradation</keyword>
<dbReference type="SUPFAM" id="SSF75005">
    <property type="entry name" value="Arabinanase/levansucrase/invertase"/>
    <property type="match status" value="1"/>
</dbReference>
<keyword evidence="3 7" id="KW-0378">Hydrolase</keyword>
<name>A0A261FU88_9BIFI</name>